<dbReference type="InterPro" id="IPR006840">
    <property type="entry name" value="ChaC"/>
</dbReference>
<dbReference type="EMBL" id="JANBPT010001541">
    <property type="protein sequence ID" value="KAJ1906842.1"/>
    <property type="molecule type" value="Genomic_DNA"/>
</dbReference>
<organism evidence="4 5">
    <name type="scientific">Tieghemiomyces parasiticus</name>
    <dbReference type="NCBI Taxonomy" id="78921"/>
    <lineage>
        <taxon>Eukaryota</taxon>
        <taxon>Fungi</taxon>
        <taxon>Fungi incertae sedis</taxon>
        <taxon>Zoopagomycota</taxon>
        <taxon>Kickxellomycotina</taxon>
        <taxon>Dimargaritomycetes</taxon>
        <taxon>Dimargaritales</taxon>
        <taxon>Dimargaritaceae</taxon>
        <taxon>Tieghemiomyces</taxon>
    </lineage>
</organism>
<gene>
    <name evidence="4" type="ORF">IWQ60_011992</name>
</gene>
<dbReference type="InterPro" id="IPR013024">
    <property type="entry name" value="GGCT-like"/>
</dbReference>
<dbReference type="AlphaFoldDB" id="A0A9W7ZIM8"/>
<feature type="compositionally biased region" description="Polar residues" evidence="3">
    <location>
        <begin position="187"/>
        <end position="197"/>
    </location>
</feature>
<evidence type="ECO:0000313" key="5">
    <source>
        <dbReference type="Proteomes" id="UP001150569"/>
    </source>
</evidence>
<dbReference type="PANTHER" id="PTHR12192:SF2">
    <property type="entry name" value="GLUTATHIONE-SPECIFIC GAMMA-GLUTAMYLCYCLOTRANSFERASE 2"/>
    <property type="match status" value="1"/>
</dbReference>
<reference evidence="4" key="1">
    <citation type="submission" date="2022-07" db="EMBL/GenBank/DDBJ databases">
        <title>Phylogenomic reconstructions and comparative analyses of Kickxellomycotina fungi.</title>
        <authorList>
            <person name="Reynolds N.K."/>
            <person name="Stajich J.E."/>
            <person name="Barry K."/>
            <person name="Grigoriev I.V."/>
            <person name="Crous P."/>
            <person name="Smith M.E."/>
        </authorList>
    </citation>
    <scope>NUCLEOTIDE SEQUENCE</scope>
    <source>
        <strain evidence="4">RSA 861</strain>
    </source>
</reference>
<feature type="region of interest" description="Disordered" evidence="3">
    <location>
        <begin position="179"/>
        <end position="204"/>
    </location>
</feature>
<dbReference type="GO" id="GO:0006751">
    <property type="term" value="P:glutathione catabolic process"/>
    <property type="evidence" value="ECO:0007669"/>
    <property type="project" value="InterPro"/>
</dbReference>
<dbReference type="GO" id="GO:0005737">
    <property type="term" value="C:cytoplasm"/>
    <property type="evidence" value="ECO:0007669"/>
    <property type="project" value="TreeGrafter"/>
</dbReference>
<dbReference type="OrthoDB" id="1933483at2759"/>
<dbReference type="CDD" id="cd06661">
    <property type="entry name" value="GGCT_like"/>
    <property type="match status" value="1"/>
</dbReference>
<evidence type="ECO:0000313" key="4">
    <source>
        <dbReference type="EMBL" id="KAJ1906842.1"/>
    </source>
</evidence>
<keyword evidence="2" id="KW-0456">Lyase</keyword>
<evidence type="ECO:0000256" key="1">
    <source>
        <dbReference type="ARBA" id="ARBA00012344"/>
    </source>
</evidence>
<protein>
    <recommendedName>
        <fullName evidence="1">glutathione-specific gamma-glutamylcyclotransferase</fullName>
        <ecNumber evidence="1">4.3.2.7</ecNumber>
    </recommendedName>
</protein>
<dbReference type="EC" id="4.3.2.7" evidence="1"/>
<name>A0A9W7ZIM8_9FUNG</name>
<accession>A0A9W7ZIM8</accession>
<dbReference type="Pfam" id="PF04752">
    <property type="entry name" value="ChaC"/>
    <property type="match status" value="1"/>
</dbReference>
<dbReference type="GO" id="GO:0061928">
    <property type="term" value="F:glutathione specific gamma-glutamylcyclotransferase activity"/>
    <property type="evidence" value="ECO:0007669"/>
    <property type="project" value="UniProtKB-EC"/>
</dbReference>
<comment type="caution">
    <text evidence="4">The sequence shown here is derived from an EMBL/GenBank/DDBJ whole genome shotgun (WGS) entry which is preliminary data.</text>
</comment>
<dbReference type="PANTHER" id="PTHR12192">
    <property type="entry name" value="CATION TRANSPORT PROTEIN CHAC-RELATED"/>
    <property type="match status" value="1"/>
</dbReference>
<evidence type="ECO:0000256" key="3">
    <source>
        <dbReference type="SAM" id="MobiDB-lite"/>
    </source>
</evidence>
<dbReference type="Proteomes" id="UP001150569">
    <property type="component" value="Unassembled WGS sequence"/>
</dbReference>
<sequence length="204" mass="23289">MLQPTFLLFLSSRPGYIKGFVRRFWQESHDHRGTDEHPGRVVTLVPVEELGRFEDNLSETITWGMAYKVAKDKVEEVRQHLDHREKDGYTSHHVHVYHPNFPEPVVEDAMVYMGTSDNESFAGPASIDHIAHQIYSSVGPSGPNIEYFLNLCHALRSLNPEAFDSHLAGLEKRVLEIQQEARDKQDTSPSTPRNNQARDVAKED</sequence>
<proteinExistence type="predicted"/>
<keyword evidence="5" id="KW-1185">Reference proteome</keyword>
<evidence type="ECO:0000256" key="2">
    <source>
        <dbReference type="ARBA" id="ARBA00023239"/>
    </source>
</evidence>